<feature type="transmembrane region" description="Helical" evidence="7">
    <location>
        <begin position="259"/>
        <end position="276"/>
    </location>
</feature>
<feature type="domain" description="Acyltransferase 3" evidence="8">
    <location>
        <begin position="8"/>
        <end position="343"/>
    </location>
</feature>
<name>A0A0S7BDG8_9CHLR</name>
<keyword evidence="4 7" id="KW-0812">Transmembrane</keyword>
<dbReference type="STRING" id="360412.LARV_01207"/>
<dbReference type="AlphaFoldDB" id="A0A0S7BDG8"/>
<feature type="transmembrane region" description="Helical" evidence="7">
    <location>
        <begin position="322"/>
        <end position="345"/>
    </location>
</feature>
<keyword evidence="10" id="KW-1185">Reference proteome</keyword>
<proteinExistence type="inferred from homology"/>
<organism evidence="9">
    <name type="scientific">Longilinea arvoryzae</name>
    <dbReference type="NCBI Taxonomy" id="360412"/>
    <lineage>
        <taxon>Bacteria</taxon>
        <taxon>Bacillati</taxon>
        <taxon>Chloroflexota</taxon>
        <taxon>Anaerolineae</taxon>
        <taxon>Anaerolineales</taxon>
        <taxon>Anaerolineaceae</taxon>
        <taxon>Longilinea</taxon>
    </lineage>
</organism>
<dbReference type="PANTHER" id="PTHR40074">
    <property type="entry name" value="O-ACETYLTRANSFERASE WECH"/>
    <property type="match status" value="1"/>
</dbReference>
<reference evidence="9" key="1">
    <citation type="submission" date="2015-07" db="EMBL/GenBank/DDBJ databases">
        <title>Draft Genome Sequences of Anaerolinea thermolimosa IMO-1, Bellilinea caldifistulae GOMI-1, Leptolinea tardivitalis YMTK-2, Levilinea saccharolytica KIBI-1,Longilinea arvoryzae KOME-1, Previously Described as Members of the Anaerolineaceae (Chloroflexi).</title>
        <authorList>
            <person name="Sekiguchi Y."/>
            <person name="Ohashi A."/>
            <person name="Matsuura N."/>
            <person name="Tourlousse M.D."/>
        </authorList>
    </citation>
    <scope>NUCLEOTIDE SEQUENCE [LARGE SCALE GENOMIC DNA]</scope>
    <source>
        <strain evidence="9">KOME-1</strain>
    </source>
</reference>
<accession>A0A0S7BDG8</accession>
<dbReference type="PANTHER" id="PTHR40074:SF2">
    <property type="entry name" value="O-ACETYLTRANSFERASE WECH"/>
    <property type="match status" value="1"/>
</dbReference>
<evidence type="ECO:0000256" key="1">
    <source>
        <dbReference type="ARBA" id="ARBA00004651"/>
    </source>
</evidence>
<dbReference type="GO" id="GO:0005886">
    <property type="term" value="C:plasma membrane"/>
    <property type="evidence" value="ECO:0007669"/>
    <property type="project" value="UniProtKB-SubCell"/>
</dbReference>
<sequence>MTKRLFWLNGIAILAVVLNHAVGWGFTALFWWTDRYRAVSVPNFDALGSPTYDVLLVLKQLTPFSVPAFLVVSGFFIAFAGRAGLNWKMIGARLKNILIPYLIWSLVLIGMDFALGQPHPISVILVKLLSGDASPIYYYVPLICQLFLLSPLLVPQIRSVHWKKILLAAAILQACTLAWSYLALFRVVNWKPNWFFGNLIFFFVSGIALNFHADEIRPWIQARRKWWLAGLAVFSVLTVFETEWFYRTYAIDWRGGVETIAATLYTFSFLLTFIGYDQIQLPQATLFYKLGQMAYGIYLLHPIVLMLAAKFMYHAAPAVLGIQFLFVPILFLAGILVPWLAMWVVSRTPLRKMYAYLFG</sequence>
<feature type="transmembrane region" description="Helical" evidence="7">
    <location>
        <begin position="64"/>
        <end position="85"/>
    </location>
</feature>
<evidence type="ECO:0000256" key="7">
    <source>
        <dbReference type="SAM" id="Phobius"/>
    </source>
</evidence>
<dbReference type="GO" id="GO:0009246">
    <property type="term" value="P:enterobacterial common antigen biosynthetic process"/>
    <property type="evidence" value="ECO:0007669"/>
    <property type="project" value="TreeGrafter"/>
</dbReference>
<dbReference type="Pfam" id="PF01757">
    <property type="entry name" value="Acyl_transf_3"/>
    <property type="match status" value="1"/>
</dbReference>
<feature type="transmembrane region" description="Helical" evidence="7">
    <location>
        <begin position="7"/>
        <end position="32"/>
    </location>
</feature>
<feature type="transmembrane region" description="Helical" evidence="7">
    <location>
        <begin position="166"/>
        <end position="188"/>
    </location>
</feature>
<dbReference type="Proteomes" id="UP000055060">
    <property type="component" value="Unassembled WGS sequence"/>
</dbReference>
<evidence type="ECO:0000256" key="4">
    <source>
        <dbReference type="ARBA" id="ARBA00022692"/>
    </source>
</evidence>
<evidence type="ECO:0000256" key="6">
    <source>
        <dbReference type="ARBA" id="ARBA00023136"/>
    </source>
</evidence>
<dbReference type="InterPro" id="IPR002656">
    <property type="entry name" value="Acyl_transf_3_dom"/>
</dbReference>
<evidence type="ECO:0000313" key="9">
    <source>
        <dbReference type="EMBL" id="GAP13453.1"/>
    </source>
</evidence>
<dbReference type="RefSeq" id="WP_075072787.1">
    <property type="nucleotide sequence ID" value="NZ_DF967972.1"/>
</dbReference>
<evidence type="ECO:0000256" key="3">
    <source>
        <dbReference type="ARBA" id="ARBA00022475"/>
    </source>
</evidence>
<feature type="transmembrane region" description="Helical" evidence="7">
    <location>
        <begin position="97"/>
        <end position="116"/>
    </location>
</feature>
<comment type="subcellular location">
    <subcellularLocation>
        <location evidence="1">Cell membrane</location>
        <topology evidence="1">Multi-pass membrane protein</topology>
    </subcellularLocation>
</comment>
<feature type="transmembrane region" description="Helical" evidence="7">
    <location>
        <begin position="194"/>
        <end position="213"/>
    </location>
</feature>
<evidence type="ECO:0000256" key="5">
    <source>
        <dbReference type="ARBA" id="ARBA00022989"/>
    </source>
</evidence>
<protein>
    <submittedName>
        <fullName evidence="9">Uncharacterized protein conserved in bacteria</fullName>
    </submittedName>
</protein>
<feature type="transmembrane region" description="Helical" evidence="7">
    <location>
        <begin position="297"/>
        <end position="316"/>
    </location>
</feature>
<keyword evidence="5 7" id="KW-1133">Transmembrane helix</keyword>
<feature type="transmembrane region" description="Helical" evidence="7">
    <location>
        <begin position="225"/>
        <end position="247"/>
    </location>
</feature>
<evidence type="ECO:0000259" key="8">
    <source>
        <dbReference type="Pfam" id="PF01757"/>
    </source>
</evidence>
<dbReference type="EMBL" id="DF967972">
    <property type="protein sequence ID" value="GAP13453.1"/>
    <property type="molecule type" value="Genomic_DNA"/>
</dbReference>
<keyword evidence="6 7" id="KW-0472">Membrane</keyword>
<evidence type="ECO:0000313" key="10">
    <source>
        <dbReference type="Proteomes" id="UP000055060"/>
    </source>
</evidence>
<dbReference type="GO" id="GO:0016413">
    <property type="term" value="F:O-acetyltransferase activity"/>
    <property type="evidence" value="ECO:0007669"/>
    <property type="project" value="TreeGrafter"/>
</dbReference>
<evidence type="ECO:0000256" key="2">
    <source>
        <dbReference type="ARBA" id="ARBA00007400"/>
    </source>
</evidence>
<feature type="transmembrane region" description="Helical" evidence="7">
    <location>
        <begin position="136"/>
        <end position="154"/>
    </location>
</feature>
<keyword evidence="3" id="KW-1003">Cell membrane</keyword>
<gene>
    <name evidence="9" type="ORF">LARV_01207</name>
</gene>
<comment type="similarity">
    <text evidence="2">Belongs to the acyltransferase 3 family.</text>
</comment>